<dbReference type="AlphaFoldDB" id="A0A0A1X817"/>
<evidence type="ECO:0000256" key="1">
    <source>
        <dbReference type="ARBA" id="ARBA00001971"/>
    </source>
</evidence>
<evidence type="ECO:0000256" key="12">
    <source>
        <dbReference type="PIRSR" id="PIRSR602401-1"/>
    </source>
</evidence>
<keyword evidence="9 13" id="KW-0560">Oxidoreductase</keyword>
<dbReference type="FunFam" id="1.10.630.10:FF:000182">
    <property type="entry name" value="Cytochrome P450 3A4"/>
    <property type="match status" value="1"/>
</dbReference>
<reference evidence="15" key="1">
    <citation type="submission" date="2014-11" db="EMBL/GenBank/DDBJ databases">
        <authorList>
            <person name="Geib S."/>
        </authorList>
    </citation>
    <scope>NUCLEOTIDE SEQUENCE</scope>
</reference>
<proteinExistence type="inferred from homology"/>
<evidence type="ECO:0000313" key="15">
    <source>
        <dbReference type="EMBL" id="JAD07267.1"/>
    </source>
</evidence>
<dbReference type="GO" id="GO:0004497">
    <property type="term" value="F:monooxygenase activity"/>
    <property type="evidence" value="ECO:0007669"/>
    <property type="project" value="UniProtKB-KW"/>
</dbReference>
<evidence type="ECO:0000256" key="2">
    <source>
        <dbReference type="ARBA" id="ARBA00004174"/>
    </source>
</evidence>
<keyword evidence="14" id="KW-0732">Signal</keyword>
<dbReference type="GO" id="GO:0020037">
    <property type="term" value="F:heme binding"/>
    <property type="evidence" value="ECO:0007669"/>
    <property type="project" value="InterPro"/>
</dbReference>
<accession>A0A0A1X817</accession>
<comment type="cofactor">
    <cofactor evidence="1 12">
        <name>heme</name>
        <dbReference type="ChEBI" id="CHEBI:30413"/>
    </cofactor>
</comment>
<dbReference type="GO" id="GO:0016705">
    <property type="term" value="F:oxidoreductase activity, acting on paired donors, with incorporation or reduction of molecular oxygen"/>
    <property type="evidence" value="ECO:0007669"/>
    <property type="project" value="InterPro"/>
</dbReference>
<evidence type="ECO:0000256" key="11">
    <source>
        <dbReference type="ARBA" id="ARBA00023033"/>
    </source>
</evidence>
<reference evidence="15" key="2">
    <citation type="journal article" date="2015" name="Gigascience">
        <title>Reconstructing a comprehensive transcriptome assembly of a white-pupal translocated strain of the pest fruit fly Bactrocera cucurbitae.</title>
        <authorList>
            <person name="Sim S.B."/>
            <person name="Calla B."/>
            <person name="Hall B."/>
            <person name="DeRego T."/>
            <person name="Geib S.M."/>
        </authorList>
    </citation>
    <scope>NUCLEOTIDE SEQUENCE</scope>
</reference>
<dbReference type="InterPro" id="IPR001128">
    <property type="entry name" value="Cyt_P450"/>
</dbReference>
<evidence type="ECO:0000256" key="7">
    <source>
        <dbReference type="ARBA" id="ARBA00022824"/>
    </source>
</evidence>
<evidence type="ECO:0000256" key="9">
    <source>
        <dbReference type="ARBA" id="ARBA00023002"/>
    </source>
</evidence>
<dbReference type="RefSeq" id="XP_011176870.1">
    <property type="nucleotide sequence ID" value="XM_011178568.3"/>
</dbReference>
<evidence type="ECO:0000256" key="13">
    <source>
        <dbReference type="RuleBase" id="RU000461"/>
    </source>
</evidence>
<dbReference type="PROSITE" id="PS00086">
    <property type="entry name" value="CYTOCHROME_P450"/>
    <property type="match status" value="1"/>
</dbReference>
<keyword evidence="10 12" id="KW-0408">Iron</keyword>
<dbReference type="InterPro" id="IPR050196">
    <property type="entry name" value="Cytochrome_P450_Monoox"/>
</dbReference>
<evidence type="ECO:0000256" key="4">
    <source>
        <dbReference type="ARBA" id="ARBA00010617"/>
    </source>
</evidence>
<dbReference type="SUPFAM" id="SSF48264">
    <property type="entry name" value="Cytochrome P450"/>
    <property type="match status" value="1"/>
</dbReference>
<dbReference type="PRINTS" id="PR00385">
    <property type="entry name" value="P450"/>
</dbReference>
<dbReference type="CDD" id="cd20628">
    <property type="entry name" value="CYP4"/>
    <property type="match status" value="1"/>
</dbReference>
<dbReference type="InterPro" id="IPR036396">
    <property type="entry name" value="Cyt_P450_sf"/>
</dbReference>
<sequence length="511" mass="58624">MFIELLLLLFALIILGDYLLKKRRNDMIHYMPGPKTLPVLGNALMYHGKSKADIMDFIISNSQKYGTLYRVWVLNQLAVLCCDPADVEVLLSSTKYIKKNNFYDLLHVWLGAGLLVSNGHKWHSRRKIITPTFHFKILEQFVEIYDQQSAVLVKKLEQYADGKTVLNIAPLICLMALDVIAETAMGTKINAQTNPQLPYVSAVISVTDMFAKRFIHAWQRFDWLFRLFSRKEAKLFYANIELLHDFTDHIIVERRAALEQKLTANEPATETELGVKRRMALLDVLLQSTIDGKPLSNEDIREEVDTFMFEGHDTTSNALTFCLHLISRHPMVQAKLFEEIRDVLGDDKERPVTQRDLIELKYMECVIKESLRLYPTVPLIGRNFEEDVNLRGKMIPAGTNITVGIYIMQRNPKYFPEPDAFRPERFLNESVEGGEKLNPYIYVPFSAGPRNCIGQKFAMLEMKSTISKILRHFELLPLGEELRPVLSIVLRSENGGQLGLKPRNYAATNTI</sequence>
<comment type="subcellular location">
    <subcellularLocation>
        <location evidence="3">Endoplasmic reticulum membrane</location>
        <topology evidence="3">Peripheral membrane protein</topology>
    </subcellularLocation>
    <subcellularLocation>
        <location evidence="2">Microsome membrane</location>
        <topology evidence="2">Peripheral membrane protein</topology>
    </subcellularLocation>
</comment>
<organism evidence="15">
    <name type="scientific">Zeugodacus cucurbitae</name>
    <name type="common">Melon fruit fly</name>
    <name type="synonym">Bactrocera cucurbitae</name>
    <dbReference type="NCBI Taxonomy" id="28588"/>
    <lineage>
        <taxon>Eukaryota</taxon>
        <taxon>Metazoa</taxon>
        <taxon>Ecdysozoa</taxon>
        <taxon>Arthropoda</taxon>
        <taxon>Hexapoda</taxon>
        <taxon>Insecta</taxon>
        <taxon>Pterygota</taxon>
        <taxon>Neoptera</taxon>
        <taxon>Endopterygota</taxon>
        <taxon>Diptera</taxon>
        <taxon>Brachycera</taxon>
        <taxon>Muscomorpha</taxon>
        <taxon>Tephritoidea</taxon>
        <taxon>Tephritidae</taxon>
        <taxon>Zeugodacus</taxon>
        <taxon>Zeugodacus</taxon>
    </lineage>
</organism>
<keyword evidence="6 12" id="KW-0479">Metal-binding</keyword>
<keyword evidence="5 12" id="KW-0349">Heme</keyword>
<dbReference type="GO" id="GO:0005789">
    <property type="term" value="C:endoplasmic reticulum membrane"/>
    <property type="evidence" value="ECO:0007669"/>
    <property type="project" value="UniProtKB-SubCell"/>
</dbReference>
<keyword evidence="11 13" id="KW-0503">Monooxygenase</keyword>
<dbReference type="GeneID" id="105208621"/>
<dbReference type="CTD" id="105208621"/>
<dbReference type="PANTHER" id="PTHR24291">
    <property type="entry name" value="CYTOCHROME P450 FAMILY 4"/>
    <property type="match status" value="1"/>
</dbReference>
<dbReference type="Gene3D" id="1.10.630.10">
    <property type="entry name" value="Cytochrome P450"/>
    <property type="match status" value="1"/>
</dbReference>
<keyword evidence="7" id="KW-0256">Endoplasmic reticulum</keyword>
<evidence type="ECO:0000256" key="5">
    <source>
        <dbReference type="ARBA" id="ARBA00022617"/>
    </source>
</evidence>
<dbReference type="PANTHER" id="PTHR24291:SF187">
    <property type="entry name" value="CYTOCHROME P450 4AE1-RELATED"/>
    <property type="match status" value="1"/>
</dbReference>
<dbReference type="OrthoDB" id="1470350at2759"/>
<dbReference type="InterPro" id="IPR002401">
    <property type="entry name" value="Cyt_P450_E_grp-I"/>
</dbReference>
<evidence type="ECO:0000256" key="10">
    <source>
        <dbReference type="ARBA" id="ARBA00023004"/>
    </source>
</evidence>
<keyword evidence="8" id="KW-0492">Microsome</keyword>
<feature type="signal peptide" evidence="14">
    <location>
        <begin position="1"/>
        <end position="16"/>
    </location>
</feature>
<dbReference type="Pfam" id="PF00067">
    <property type="entry name" value="p450"/>
    <property type="match status" value="1"/>
</dbReference>
<dbReference type="EMBL" id="GBXI01007025">
    <property type="protein sequence ID" value="JAD07267.1"/>
    <property type="molecule type" value="Transcribed_RNA"/>
</dbReference>
<name>A0A0A1X817_ZEUCU</name>
<feature type="chain" id="PRO_5001994640" evidence="14">
    <location>
        <begin position="17"/>
        <end position="511"/>
    </location>
</feature>
<evidence type="ECO:0000256" key="3">
    <source>
        <dbReference type="ARBA" id="ARBA00004406"/>
    </source>
</evidence>
<dbReference type="GO" id="GO:0005506">
    <property type="term" value="F:iron ion binding"/>
    <property type="evidence" value="ECO:0007669"/>
    <property type="project" value="InterPro"/>
</dbReference>
<evidence type="ECO:0000256" key="14">
    <source>
        <dbReference type="SAM" id="SignalP"/>
    </source>
</evidence>
<dbReference type="PRINTS" id="PR00463">
    <property type="entry name" value="EP450I"/>
</dbReference>
<dbReference type="InterPro" id="IPR017972">
    <property type="entry name" value="Cyt_P450_CS"/>
</dbReference>
<gene>
    <name evidence="15" type="primary">Cyp4d2_2</name>
    <name evidence="15" type="ORF">g.11112</name>
</gene>
<evidence type="ECO:0000256" key="6">
    <source>
        <dbReference type="ARBA" id="ARBA00022723"/>
    </source>
</evidence>
<evidence type="ECO:0000256" key="8">
    <source>
        <dbReference type="ARBA" id="ARBA00022848"/>
    </source>
</evidence>
<feature type="binding site" description="axial binding residue" evidence="12">
    <location>
        <position position="452"/>
    </location>
    <ligand>
        <name>heme</name>
        <dbReference type="ChEBI" id="CHEBI:30413"/>
    </ligand>
    <ligandPart>
        <name>Fe</name>
        <dbReference type="ChEBI" id="CHEBI:18248"/>
    </ligandPart>
</feature>
<comment type="similarity">
    <text evidence="4 13">Belongs to the cytochrome P450 family.</text>
</comment>
<protein>
    <submittedName>
        <fullName evidence="15">Cytochrome P450 4d2</fullName>
    </submittedName>
</protein>